<dbReference type="InterPro" id="IPR020422">
    <property type="entry name" value="TYR_PHOSPHATASE_DUAL_dom"/>
</dbReference>
<dbReference type="SUPFAM" id="SSF48317">
    <property type="entry name" value="Acid phosphatase/Vanadium-dependent haloperoxidase"/>
    <property type="match status" value="1"/>
</dbReference>
<keyword evidence="3" id="KW-0812">Transmembrane</keyword>
<organism evidence="5 6">
    <name type="scientific">Jeongeupia naejangsanensis</name>
    <dbReference type="NCBI Taxonomy" id="613195"/>
    <lineage>
        <taxon>Bacteria</taxon>
        <taxon>Pseudomonadati</taxon>
        <taxon>Pseudomonadota</taxon>
        <taxon>Betaproteobacteria</taxon>
        <taxon>Neisseriales</taxon>
        <taxon>Chitinibacteraceae</taxon>
        <taxon>Jeongeupia</taxon>
    </lineage>
</organism>
<evidence type="ECO:0000313" key="6">
    <source>
        <dbReference type="Proteomes" id="UP000809431"/>
    </source>
</evidence>
<dbReference type="InterPro" id="IPR000387">
    <property type="entry name" value="Tyr_Pase_dom"/>
</dbReference>
<feature type="transmembrane region" description="Helical" evidence="3">
    <location>
        <begin position="19"/>
        <end position="36"/>
    </location>
</feature>
<evidence type="ECO:0000256" key="1">
    <source>
        <dbReference type="ARBA" id="ARBA00022801"/>
    </source>
</evidence>
<feature type="transmembrane region" description="Helical" evidence="3">
    <location>
        <begin position="95"/>
        <end position="113"/>
    </location>
</feature>
<dbReference type="Pfam" id="PF00782">
    <property type="entry name" value="DSPc"/>
    <property type="match status" value="1"/>
</dbReference>
<evidence type="ECO:0000313" key="5">
    <source>
        <dbReference type="EMBL" id="MBM3114420.1"/>
    </source>
</evidence>
<protein>
    <submittedName>
        <fullName evidence="5">Phosphatase PAP2/dual specificity phosphatase family protein</fullName>
    </submittedName>
</protein>
<evidence type="ECO:0000256" key="2">
    <source>
        <dbReference type="ARBA" id="ARBA00022912"/>
    </source>
</evidence>
<feature type="transmembrane region" description="Helical" evidence="3">
    <location>
        <begin position="189"/>
        <end position="206"/>
    </location>
</feature>
<dbReference type="SMART" id="SM00195">
    <property type="entry name" value="DSPc"/>
    <property type="match status" value="1"/>
</dbReference>
<dbReference type="RefSeq" id="WP_203536113.1">
    <property type="nucleotide sequence ID" value="NZ_JAESND010000001.1"/>
</dbReference>
<dbReference type="PROSITE" id="PS00383">
    <property type="entry name" value="TYR_PHOSPHATASE_1"/>
    <property type="match status" value="1"/>
</dbReference>
<keyword evidence="2" id="KW-0904">Protein phosphatase</keyword>
<feature type="transmembrane region" description="Helical" evidence="3">
    <location>
        <begin position="166"/>
        <end position="183"/>
    </location>
</feature>
<dbReference type="CDD" id="cd03386">
    <property type="entry name" value="PAP2_Aur1_like"/>
    <property type="match status" value="1"/>
</dbReference>
<feature type="domain" description="Tyrosine specific protein phosphatases" evidence="4">
    <location>
        <begin position="367"/>
        <end position="435"/>
    </location>
</feature>
<dbReference type="PANTHER" id="PTHR47216">
    <property type="match status" value="1"/>
</dbReference>
<reference evidence="5 6" key="1">
    <citation type="submission" date="2021-01" db="EMBL/GenBank/DDBJ databases">
        <title>Draft Genome Sequence and Polyhydroxyalkanoate Biosynthetic Potential of Jeongeupia naejangsanensis Type Strain DSM 24253.</title>
        <authorList>
            <person name="Turrini P."/>
            <person name="Artuso I."/>
            <person name="Lugli G.A."/>
            <person name="Frangipani E."/>
            <person name="Ventura M."/>
            <person name="Visca P."/>
        </authorList>
    </citation>
    <scope>NUCLEOTIDE SEQUENCE [LARGE SCALE GENOMIC DNA]</scope>
    <source>
        <strain evidence="5 6">DSM 24253</strain>
    </source>
</reference>
<sequence length="445" mass="48838">MTAPSNADSAVRPSWRYRLLWLILAGPTFFLLYGQANQYAAGLPAHAVGNVAFSWERDYIPFWPWTILPYWSIDLMYAVSIVIGSSRAEVRIQAWRLLLTTALASLCFVLWPLRFGWERPEVSGVFGQMFTALGMFDKPFNQAPSLHIALLYVIWLRLIAHAAPRWHLLIHGWCVLIGVSVLTTWQHHLLDVPTGLALGIAVCYLLPMPSRHWVRWRTADAARARSLALRYLAGALAFGTIALIWGGWSWLAAWPAAALAMVALGYALLGPSVFQKAGDGSNTLAATLLLSPQRLGARLSFHCYRRHITASSRVTDEVALGCWPDETSLSGYAAVLDLAAELPRSPATRSLAYRSVPLLDLLPPTVDELTRAVAALEDLRQHGPVLVHCALGLSRSAVVVAAWLVAHGGKPSVEHAMQHLKESHPGVVLQAGHRAALLSWSAACR</sequence>
<dbReference type="Proteomes" id="UP000809431">
    <property type="component" value="Unassembled WGS sequence"/>
</dbReference>
<accession>A0ABS2BFN8</accession>
<dbReference type="PANTHER" id="PTHR47216:SF4">
    <property type="entry name" value="OS01G0859400 PROTEIN"/>
    <property type="match status" value="1"/>
</dbReference>
<dbReference type="InterPro" id="IPR000326">
    <property type="entry name" value="PAP2/HPO"/>
</dbReference>
<proteinExistence type="predicted"/>
<dbReference type="InterPro" id="IPR000340">
    <property type="entry name" value="Dual-sp_phosphatase_cat-dom"/>
</dbReference>
<dbReference type="InterPro" id="IPR036938">
    <property type="entry name" value="PAP2/HPO_sf"/>
</dbReference>
<name>A0ABS2BFN8_9NEIS</name>
<feature type="transmembrane region" description="Helical" evidence="3">
    <location>
        <begin position="143"/>
        <end position="159"/>
    </location>
</feature>
<feature type="transmembrane region" description="Helical" evidence="3">
    <location>
        <begin position="251"/>
        <end position="269"/>
    </location>
</feature>
<dbReference type="SUPFAM" id="SSF52799">
    <property type="entry name" value="(Phosphotyrosine protein) phosphatases II"/>
    <property type="match status" value="1"/>
</dbReference>
<dbReference type="Pfam" id="PF01569">
    <property type="entry name" value="PAP2"/>
    <property type="match status" value="1"/>
</dbReference>
<dbReference type="Gene3D" id="3.90.190.10">
    <property type="entry name" value="Protein tyrosine phosphatase superfamily"/>
    <property type="match status" value="1"/>
</dbReference>
<feature type="transmembrane region" description="Helical" evidence="3">
    <location>
        <begin position="62"/>
        <end position="83"/>
    </location>
</feature>
<gene>
    <name evidence="5" type="ORF">JMJ54_01145</name>
</gene>
<dbReference type="InterPro" id="IPR016130">
    <property type="entry name" value="Tyr_Pase_AS"/>
</dbReference>
<feature type="transmembrane region" description="Helical" evidence="3">
    <location>
        <begin position="227"/>
        <end position="245"/>
    </location>
</feature>
<dbReference type="PROSITE" id="PS50056">
    <property type="entry name" value="TYR_PHOSPHATASE_2"/>
    <property type="match status" value="1"/>
</dbReference>
<evidence type="ECO:0000256" key="3">
    <source>
        <dbReference type="SAM" id="Phobius"/>
    </source>
</evidence>
<evidence type="ECO:0000259" key="4">
    <source>
        <dbReference type="PROSITE" id="PS50056"/>
    </source>
</evidence>
<comment type="caution">
    <text evidence="5">The sequence shown here is derived from an EMBL/GenBank/DDBJ whole genome shotgun (WGS) entry which is preliminary data.</text>
</comment>
<keyword evidence="3" id="KW-0472">Membrane</keyword>
<dbReference type="InterPro" id="IPR029021">
    <property type="entry name" value="Prot-tyrosine_phosphatase-like"/>
</dbReference>
<dbReference type="EMBL" id="JAESND010000001">
    <property type="protein sequence ID" value="MBM3114420.1"/>
    <property type="molecule type" value="Genomic_DNA"/>
</dbReference>
<keyword evidence="3" id="KW-1133">Transmembrane helix</keyword>
<keyword evidence="6" id="KW-1185">Reference proteome</keyword>
<keyword evidence="1" id="KW-0378">Hydrolase</keyword>